<keyword evidence="3 6" id="KW-0371">Homeobox</keyword>
<evidence type="ECO:0000256" key="3">
    <source>
        <dbReference type="ARBA" id="ARBA00023155"/>
    </source>
</evidence>
<dbReference type="InterPro" id="IPR017970">
    <property type="entry name" value="Homeobox_CS"/>
</dbReference>
<reference evidence="10" key="1">
    <citation type="journal article" date="2010" name="Science">
        <title>Plasticity of animal genome architecture unmasked by rapid evolution of a pelagic tunicate.</title>
        <authorList>
            <person name="Denoeud F."/>
            <person name="Henriet S."/>
            <person name="Mungpakdee S."/>
            <person name="Aury J.M."/>
            <person name="Da Silva C."/>
            <person name="Brinkmann H."/>
            <person name="Mikhaleva J."/>
            <person name="Olsen L.C."/>
            <person name="Jubin C."/>
            <person name="Canestro C."/>
            <person name="Bouquet J.M."/>
            <person name="Danks G."/>
            <person name="Poulain J."/>
            <person name="Campsteijn C."/>
            <person name="Adamski M."/>
            <person name="Cross I."/>
            <person name="Yadetie F."/>
            <person name="Muffato M."/>
            <person name="Louis A."/>
            <person name="Butcher S."/>
            <person name="Tsagkogeorga G."/>
            <person name="Konrad A."/>
            <person name="Singh S."/>
            <person name="Jensen M.F."/>
            <person name="Cong E.H."/>
            <person name="Eikeseth-Otteraa H."/>
            <person name="Noel B."/>
            <person name="Anthouard V."/>
            <person name="Porcel B.M."/>
            <person name="Kachouri-Lafond R."/>
            <person name="Nishino A."/>
            <person name="Ugolini M."/>
            <person name="Chourrout P."/>
            <person name="Nishida H."/>
            <person name="Aasland R."/>
            <person name="Huzurbazar S."/>
            <person name="Westhof E."/>
            <person name="Delsuc F."/>
            <person name="Lehrach H."/>
            <person name="Reinhardt R."/>
            <person name="Weissenbach J."/>
            <person name="Roy S.W."/>
            <person name="Artiguenave F."/>
            <person name="Postlethwait J.H."/>
            <person name="Manak J.R."/>
            <person name="Thompson E.M."/>
            <person name="Jaillon O."/>
            <person name="Du Pasquier L."/>
            <person name="Boudinot P."/>
            <person name="Liberles D.A."/>
            <person name="Volff J.N."/>
            <person name="Philippe H."/>
            <person name="Lenhard B."/>
            <person name="Roest Crollius H."/>
            <person name="Wincker P."/>
            <person name="Chourrout D."/>
        </authorList>
    </citation>
    <scope>NUCLEOTIDE SEQUENCE [LARGE SCALE GENOMIC DNA]</scope>
</reference>
<proteinExistence type="inferred from homology"/>
<dbReference type="InterPro" id="IPR050848">
    <property type="entry name" value="Homeobox_TF"/>
</dbReference>
<dbReference type="PROSITE" id="PS00027">
    <property type="entry name" value="HOMEOBOX_1"/>
    <property type="match status" value="1"/>
</dbReference>
<dbReference type="Pfam" id="PF00046">
    <property type="entry name" value="Homeodomain"/>
    <property type="match status" value="1"/>
</dbReference>
<keyword evidence="4 6" id="KW-0539">Nucleus</keyword>
<gene>
    <name evidence="10" type="ORF">GSOID_T00010929001</name>
</gene>
<dbReference type="InterPro" id="IPR020479">
    <property type="entry name" value="HD_metazoa"/>
</dbReference>
<keyword evidence="2 6" id="KW-0238">DNA-binding</keyword>
<evidence type="ECO:0000256" key="7">
    <source>
        <dbReference type="RuleBase" id="RU000682"/>
    </source>
</evidence>
<dbReference type="InterPro" id="IPR009057">
    <property type="entry name" value="Homeodomain-like_sf"/>
</dbReference>
<comment type="similarity">
    <text evidence="5">Belongs to the BAR homeobox family.</text>
</comment>
<accession>E4XHF4</accession>
<dbReference type="AlphaFoldDB" id="E4XHF4"/>
<dbReference type="InterPro" id="IPR001356">
    <property type="entry name" value="HD"/>
</dbReference>
<dbReference type="Gene3D" id="1.10.10.60">
    <property type="entry name" value="Homeodomain-like"/>
    <property type="match status" value="1"/>
</dbReference>
<evidence type="ECO:0000256" key="5">
    <source>
        <dbReference type="ARBA" id="ARBA00038196"/>
    </source>
</evidence>
<evidence type="ECO:0000256" key="1">
    <source>
        <dbReference type="ARBA" id="ARBA00004123"/>
    </source>
</evidence>
<dbReference type="GO" id="GO:0000981">
    <property type="term" value="F:DNA-binding transcription factor activity, RNA polymerase II-specific"/>
    <property type="evidence" value="ECO:0007669"/>
    <property type="project" value="InterPro"/>
</dbReference>
<evidence type="ECO:0000313" key="10">
    <source>
        <dbReference type="EMBL" id="CBY10102.1"/>
    </source>
</evidence>
<feature type="domain" description="Homeobox" evidence="9">
    <location>
        <begin position="181"/>
        <end position="241"/>
    </location>
</feature>
<dbReference type="Proteomes" id="UP000001307">
    <property type="component" value="Unassembled WGS sequence"/>
</dbReference>
<evidence type="ECO:0000256" key="4">
    <source>
        <dbReference type="ARBA" id="ARBA00023242"/>
    </source>
</evidence>
<dbReference type="CDD" id="cd00086">
    <property type="entry name" value="homeodomain"/>
    <property type="match status" value="1"/>
</dbReference>
<sequence length="342" mass="38393">MPPQNRQNQFISTGHFSILKGDFELSSVFFSYACTSSEKETVTLICVSLNGTIFELAKVHELTSARTSLSKFRGIGKQPESVGNSAQLRDSRTPQSYCSLVEKHRQDKNRLSHFNLRNIHQKPKTANLRKQIQEMSGKFSIEFLLKKNPSPVSSPEQIVQDKSSSEDESTSKKSSGRSAIDSKKRPRTAFTPHQIKTLESEFQKNRYLSVGKRVELADSLGLSETQIKIWFQNRRTKWKREYLSDWELWSHQSYYAMHGVLAGQAAGSATGHSRSIPASISAQPHPHVSLPHHHYQSQHHNLSLLSQHLAAPALTVPTNLQLICAAANLHNRKLATAASESE</sequence>
<dbReference type="PRINTS" id="PR00024">
    <property type="entry name" value="HOMEOBOX"/>
</dbReference>
<evidence type="ECO:0000259" key="9">
    <source>
        <dbReference type="PROSITE" id="PS50071"/>
    </source>
</evidence>
<dbReference type="SUPFAM" id="SSF46689">
    <property type="entry name" value="Homeodomain-like"/>
    <property type="match status" value="1"/>
</dbReference>
<dbReference type="OrthoDB" id="6159439at2759"/>
<organism evidence="10">
    <name type="scientific">Oikopleura dioica</name>
    <name type="common">Tunicate</name>
    <dbReference type="NCBI Taxonomy" id="34765"/>
    <lineage>
        <taxon>Eukaryota</taxon>
        <taxon>Metazoa</taxon>
        <taxon>Chordata</taxon>
        <taxon>Tunicata</taxon>
        <taxon>Appendicularia</taxon>
        <taxon>Copelata</taxon>
        <taxon>Oikopleuridae</taxon>
        <taxon>Oikopleura</taxon>
    </lineage>
</organism>
<evidence type="ECO:0000256" key="2">
    <source>
        <dbReference type="ARBA" id="ARBA00023125"/>
    </source>
</evidence>
<dbReference type="PRINTS" id="PR00031">
    <property type="entry name" value="HTHREPRESSR"/>
</dbReference>
<dbReference type="PROSITE" id="PS50071">
    <property type="entry name" value="HOMEOBOX_2"/>
    <property type="match status" value="1"/>
</dbReference>
<feature type="region of interest" description="Disordered" evidence="8">
    <location>
        <begin position="147"/>
        <end position="192"/>
    </location>
</feature>
<name>E4XHF4_OIKDI</name>
<dbReference type="PANTHER" id="PTHR24333:SF5">
    <property type="entry name" value="VENT HOMEOBOX"/>
    <property type="match status" value="1"/>
</dbReference>
<evidence type="ECO:0000313" key="11">
    <source>
        <dbReference type="Proteomes" id="UP000001307"/>
    </source>
</evidence>
<protein>
    <recommendedName>
        <fullName evidence="9">Homeobox domain-containing protein</fullName>
    </recommendedName>
</protein>
<dbReference type="InterPro" id="IPR000047">
    <property type="entry name" value="HTH_motif"/>
</dbReference>
<dbReference type="SMART" id="SM00389">
    <property type="entry name" value="HOX"/>
    <property type="match status" value="1"/>
</dbReference>
<evidence type="ECO:0000256" key="6">
    <source>
        <dbReference type="PROSITE-ProRule" id="PRU00108"/>
    </source>
</evidence>
<keyword evidence="11" id="KW-1185">Reference proteome</keyword>
<dbReference type="PANTHER" id="PTHR24333">
    <property type="entry name" value="HOMEO BOX HB9 LIKE A-RELATED"/>
    <property type="match status" value="1"/>
</dbReference>
<dbReference type="GO" id="GO:0003677">
    <property type="term" value="F:DNA binding"/>
    <property type="evidence" value="ECO:0007669"/>
    <property type="project" value="UniProtKB-UniRule"/>
</dbReference>
<dbReference type="GO" id="GO:0005634">
    <property type="term" value="C:nucleus"/>
    <property type="evidence" value="ECO:0007669"/>
    <property type="project" value="UniProtKB-SubCell"/>
</dbReference>
<evidence type="ECO:0000256" key="8">
    <source>
        <dbReference type="SAM" id="MobiDB-lite"/>
    </source>
</evidence>
<feature type="DNA-binding region" description="Homeobox" evidence="6">
    <location>
        <begin position="183"/>
        <end position="242"/>
    </location>
</feature>
<dbReference type="EMBL" id="FN653051">
    <property type="protein sequence ID" value="CBY10102.1"/>
    <property type="molecule type" value="Genomic_DNA"/>
</dbReference>
<dbReference type="InParanoid" id="E4XHF4"/>
<comment type="subcellular location">
    <subcellularLocation>
        <location evidence="1 6 7">Nucleus</location>
    </subcellularLocation>
</comment>